<dbReference type="NCBIfam" id="TIGR00074">
    <property type="entry name" value="hypC_hupF"/>
    <property type="match status" value="1"/>
</dbReference>
<gene>
    <name evidence="2" type="primary">hypC</name>
    <name evidence="2" type="ORF">CP970_03635</name>
</gene>
<dbReference type="PRINTS" id="PR00445">
    <property type="entry name" value="HUPFHYPC"/>
</dbReference>
<name>A0A5J6G8K8_STRKN</name>
<dbReference type="EMBL" id="CP023699">
    <property type="protein sequence ID" value="QEU90121.1"/>
    <property type="molecule type" value="Genomic_DNA"/>
</dbReference>
<dbReference type="RefSeq" id="WP_055544417.1">
    <property type="nucleotide sequence ID" value="NZ_CP023699.1"/>
</dbReference>
<accession>A0A5J6G8K8</accession>
<protein>
    <submittedName>
        <fullName evidence="2">HypC/HybG/HupF family hydrogenase formation chaperone</fullName>
    </submittedName>
</protein>
<organism evidence="2 3">
    <name type="scientific">Streptomyces kanamyceticus</name>
    <dbReference type="NCBI Taxonomy" id="1967"/>
    <lineage>
        <taxon>Bacteria</taxon>
        <taxon>Bacillati</taxon>
        <taxon>Actinomycetota</taxon>
        <taxon>Actinomycetes</taxon>
        <taxon>Kitasatosporales</taxon>
        <taxon>Streptomycetaceae</taxon>
        <taxon>Streptomyces</taxon>
    </lineage>
</organism>
<dbReference type="PANTHER" id="PTHR35177:SF2">
    <property type="entry name" value="HYDROGENASE MATURATION FACTOR HYBG"/>
    <property type="match status" value="1"/>
</dbReference>
<dbReference type="PROSITE" id="PS01097">
    <property type="entry name" value="HUPF_HYPC"/>
    <property type="match status" value="1"/>
</dbReference>
<dbReference type="PANTHER" id="PTHR35177">
    <property type="entry name" value="HYDROGENASE MATURATION FACTOR HYBG"/>
    <property type="match status" value="1"/>
</dbReference>
<dbReference type="Proteomes" id="UP000325529">
    <property type="component" value="Chromosome"/>
</dbReference>
<keyword evidence="3" id="KW-1185">Reference proteome</keyword>
<dbReference type="OrthoDB" id="9806017at2"/>
<sequence>MCLGIPGRVLEVRDDAGLRMATVDFGGVRRDVCLAYTPTAAIGTYVIVHVGFAITEVDETEAERTLNVLRAMAGAVEAELGEPLPGPAT</sequence>
<dbReference type="InterPro" id="IPR019812">
    <property type="entry name" value="Hydgase_assmbl_chp_CS"/>
</dbReference>
<dbReference type="Pfam" id="PF01455">
    <property type="entry name" value="HupF_HypC"/>
    <property type="match status" value="1"/>
</dbReference>
<dbReference type="FunFam" id="2.30.30.140:FF:000022">
    <property type="entry name" value="Hydrogenase assembly chaperone HybG"/>
    <property type="match status" value="1"/>
</dbReference>
<dbReference type="AlphaFoldDB" id="A0A5J6G8K8"/>
<evidence type="ECO:0000256" key="1">
    <source>
        <dbReference type="ARBA" id="ARBA00006018"/>
    </source>
</evidence>
<dbReference type="GO" id="GO:0005506">
    <property type="term" value="F:iron ion binding"/>
    <property type="evidence" value="ECO:0007669"/>
    <property type="project" value="TreeGrafter"/>
</dbReference>
<evidence type="ECO:0000313" key="2">
    <source>
        <dbReference type="EMBL" id="QEU90121.1"/>
    </source>
</evidence>
<reference evidence="2 3" key="1">
    <citation type="submission" date="2017-09" db="EMBL/GenBank/DDBJ databases">
        <authorList>
            <person name="Lee N."/>
            <person name="Cho B.-K."/>
        </authorList>
    </citation>
    <scope>NUCLEOTIDE SEQUENCE [LARGE SCALE GENOMIC DNA]</scope>
    <source>
        <strain evidence="2 3">ATCC 12853</strain>
    </source>
</reference>
<dbReference type="InterPro" id="IPR001109">
    <property type="entry name" value="Hydrogenase_HupF/HypC"/>
</dbReference>
<dbReference type="Gene3D" id="2.30.30.140">
    <property type="match status" value="1"/>
</dbReference>
<comment type="similarity">
    <text evidence="1">Belongs to the HupF/HypC family.</text>
</comment>
<proteinExistence type="inferred from homology"/>
<dbReference type="GO" id="GO:1902670">
    <property type="term" value="F:carbon dioxide binding"/>
    <property type="evidence" value="ECO:0007669"/>
    <property type="project" value="TreeGrafter"/>
</dbReference>
<dbReference type="GO" id="GO:0051604">
    <property type="term" value="P:protein maturation"/>
    <property type="evidence" value="ECO:0007669"/>
    <property type="project" value="TreeGrafter"/>
</dbReference>
<evidence type="ECO:0000313" key="3">
    <source>
        <dbReference type="Proteomes" id="UP000325529"/>
    </source>
</evidence>
<dbReference type="KEGG" id="ska:CP970_03635"/>
<dbReference type="SUPFAM" id="SSF159127">
    <property type="entry name" value="HupF/HypC-like"/>
    <property type="match status" value="1"/>
</dbReference>